<dbReference type="Proteomes" id="UP000694844">
    <property type="component" value="Chromosome 8"/>
</dbReference>
<dbReference type="GO" id="GO:0015074">
    <property type="term" value="P:DNA integration"/>
    <property type="evidence" value="ECO:0007669"/>
    <property type="project" value="InterPro"/>
</dbReference>
<dbReference type="SUPFAM" id="SSF53098">
    <property type="entry name" value="Ribonuclease H-like"/>
    <property type="match status" value="1"/>
</dbReference>
<keyword evidence="1" id="KW-1133">Transmembrane helix</keyword>
<dbReference type="GO" id="GO:0003676">
    <property type="term" value="F:nucleic acid binding"/>
    <property type="evidence" value="ECO:0007669"/>
    <property type="project" value="InterPro"/>
</dbReference>
<dbReference type="Pfam" id="PF24764">
    <property type="entry name" value="rva_4"/>
    <property type="match status" value="1"/>
</dbReference>
<evidence type="ECO:0000256" key="1">
    <source>
        <dbReference type="SAM" id="Phobius"/>
    </source>
</evidence>
<dbReference type="PANTHER" id="PTHR46791:SF13">
    <property type="entry name" value="CLR5 DOMAIN-CONTAINING PROTEIN"/>
    <property type="match status" value="1"/>
</dbReference>
<accession>A0A8B8ADE6</accession>
<protein>
    <submittedName>
        <fullName evidence="4">Uncharacterized protein LOC111100717</fullName>
    </submittedName>
    <submittedName>
        <fullName evidence="5">Uncharacterized protein LOC111110227</fullName>
    </submittedName>
</protein>
<feature type="domain" description="Integrase catalytic" evidence="2">
    <location>
        <begin position="120"/>
        <end position="207"/>
    </location>
</feature>
<dbReference type="PANTHER" id="PTHR46791">
    <property type="entry name" value="EXPRESSED PROTEIN"/>
    <property type="match status" value="1"/>
</dbReference>
<keyword evidence="1" id="KW-0812">Transmembrane</keyword>
<dbReference type="OrthoDB" id="6041596at2759"/>
<reference evidence="4 5" key="1">
    <citation type="submission" date="2025-04" db="UniProtKB">
        <authorList>
            <consortium name="RefSeq"/>
        </authorList>
    </citation>
    <scope>IDENTIFICATION</scope>
    <source>
        <tissue evidence="4 5">Whole sample</tissue>
    </source>
</reference>
<dbReference type="GeneID" id="111100717"/>
<keyword evidence="1" id="KW-0472">Membrane</keyword>
<dbReference type="InterPro" id="IPR058913">
    <property type="entry name" value="Integrase_dom_put"/>
</dbReference>
<keyword evidence="3" id="KW-1185">Reference proteome</keyword>
<dbReference type="KEGG" id="cvn:111110227"/>
<dbReference type="InterPro" id="IPR036397">
    <property type="entry name" value="RNaseH_sf"/>
</dbReference>
<evidence type="ECO:0000313" key="3">
    <source>
        <dbReference type="Proteomes" id="UP000694844"/>
    </source>
</evidence>
<gene>
    <name evidence="4" type="primary">LOC111100717</name>
    <name evidence="5" type="synonym">LOC111110227</name>
</gene>
<dbReference type="InterPro" id="IPR012337">
    <property type="entry name" value="RNaseH-like_sf"/>
</dbReference>
<dbReference type="InterPro" id="IPR001584">
    <property type="entry name" value="Integrase_cat-core"/>
</dbReference>
<dbReference type="RefSeq" id="XP_022288508.1">
    <property type="nucleotide sequence ID" value="XM_022432800.1"/>
</dbReference>
<dbReference type="PROSITE" id="PS50994">
    <property type="entry name" value="INTEGRASE"/>
    <property type="match status" value="1"/>
</dbReference>
<name>A0A8B8ADE6_CRAVI</name>
<dbReference type="Proteomes" id="UP000694844">
    <property type="component" value="Chromosome 6"/>
</dbReference>
<dbReference type="KEGG" id="cvn:111100717"/>
<dbReference type="AlphaFoldDB" id="A0A8B8ADE6"/>
<sequence length="388" mass="45569">MRMEEHVTMYFDLGLSNAEILAFLALAHRIVISMSTLKRTLRRLKLRRRKDYSDLLDVAMFITKEHQTSGQLYGYRWMHLKCIQNNLRVPRDTVYEIMKILDPEGIAARKRHRLRRRQYKSKGPNFVWHIDSYDKLKPYGIAINGCIDGFSRNIVWLEASTTNSDPKVVAYYYIQAVKRKAGCPRRIRSDMGTENTYIEQMQIFLRRNHQDEMSGPKSFLYGKSTHNQRIEWFWGCLRKKVGQFWMDLFQGLSNDTVDTSFCGSFLDKSLVQFCFIKLIQRELDMLTTMWNTHTLSSSSNILREGNRPLMMYTLPELYGFENQLCSVDAHEVQLCEEETTPKPDHPCDETVKEICYDIMEETGDVMPEDAVRARELYLSLREAILSQL</sequence>
<organism evidence="3 4">
    <name type="scientific">Crassostrea virginica</name>
    <name type="common">Eastern oyster</name>
    <dbReference type="NCBI Taxonomy" id="6565"/>
    <lineage>
        <taxon>Eukaryota</taxon>
        <taxon>Metazoa</taxon>
        <taxon>Spiralia</taxon>
        <taxon>Lophotrochozoa</taxon>
        <taxon>Mollusca</taxon>
        <taxon>Bivalvia</taxon>
        <taxon>Autobranchia</taxon>
        <taxon>Pteriomorphia</taxon>
        <taxon>Ostreida</taxon>
        <taxon>Ostreoidea</taxon>
        <taxon>Ostreidae</taxon>
        <taxon>Crassostrea</taxon>
    </lineage>
</organism>
<evidence type="ECO:0000313" key="5">
    <source>
        <dbReference type="RefSeq" id="XP_022302335.1"/>
    </source>
</evidence>
<evidence type="ECO:0000259" key="2">
    <source>
        <dbReference type="PROSITE" id="PS50994"/>
    </source>
</evidence>
<proteinExistence type="predicted"/>
<feature type="transmembrane region" description="Helical" evidence="1">
    <location>
        <begin position="20"/>
        <end position="41"/>
    </location>
</feature>
<dbReference type="Gene3D" id="3.30.420.10">
    <property type="entry name" value="Ribonuclease H-like superfamily/Ribonuclease H"/>
    <property type="match status" value="1"/>
</dbReference>
<dbReference type="RefSeq" id="XP_022302335.1">
    <property type="nucleotide sequence ID" value="XM_022446627.1"/>
</dbReference>
<evidence type="ECO:0000313" key="4">
    <source>
        <dbReference type="RefSeq" id="XP_022288508.1"/>
    </source>
</evidence>